<dbReference type="AlphaFoldDB" id="A0A2W5KZ39"/>
<gene>
    <name evidence="1" type="ORF">DI569_12665</name>
</gene>
<evidence type="ECO:0000313" key="2">
    <source>
        <dbReference type="Proteomes" id="UP000248597"/>
    </source>
</evidence>
<reference evidence="1 2" key="1">
    <citation type="submission" date="2017-08" db="EMBL/GenBank/DDBJ databases">
        <title>Infants hospitalized years apart are colonized by the same room-sourced microbial strains.</title>
        <authorList>
            <person name="Brooks B."/>
            <person name="Olm M.R."/>
            <person name="Firek B.A."/>
            <person name="Baker R."/>
            <person name="Thomas B.C."/>
            <person name="Morowitz M.J."/>
            <person name="Banfield J.F."/>
        </authorList>
    </citation>
    <scope>NUCLEOTIDE SEQUENCE [LARGE SCALE GENOMIC DNA]</scope>
    <source>
        <strain evidence="1">S2_005_003_R2_47</strain>
    </source>
</reference>
<dbReference type="Proteomes" id="UP000248597">
    <property type="component" value="Unassembled WGS sequence"/>
</dbReference>
<dbReference type="EMBL" id="QFPJ01000033">
    <property type="protein sequence ID" value="PZQ21274.1"/>
    <property type="molecule type" value="Genomic_DNA"/>
</dbReference>
<name>A0A2W5KZ39_SPHMC</name>
<proteinExistence type="predicted"/>
<evidence type="ECO:0000313" key="1">
    <source>
        <dbReference type="EMBL" id="PZQ21274.1"/>
    </source>
</evidence>
<sequence>MVQVACEERARRKVAWERAGRLDTPAARDDESVWSDIEHFARILNGERRPISWPDEDKRTMAENIATTLRKAPESFYALPGKVRGLRDLQYALEFTLLYTLERPVPLRSKRKAA</sequence>
<accession>A0A2W5KZ39</accession>
<comment type="caution">
    <text evidence="1">The sequence shown here is derived from an EMBL/GenBank/DDBJ whole genome shotgun (WGS) entry which is preliminary data.</text>
</comment>
<organism evidence="1 2">
    <name type="scientific">Sphingopyxis macrogoltabida</name>
    <name type="common">Sphingomonas macrogoltabidus</name>
    <dbReference type="NCBI Taxonomy" id="33050"/>
    <lineage>
        <taxon>Bacteria</taxon>
        <taxon>Pseudomonadati</taxon>
        <taxon>Pseudomonadota</taxon>
        <taxon>Alphaproteobacteria</taxon>
        <taxon>Sphingomonadales</taxon>
        <taxon>Sphingomonadaceae</taxon>
        <taxon>Sphingopyxis</taxon>
    </lineage>
</organism>
<protein>
    <submittedName>
        <fullName evidence="1">Uncharacterized protein</fullName>
    </submittedName>
</protein>